<organism evidence="2">
    <name type="scientific">marine metagenome</name>
    <dbReference type="NCBI Taxonomy" id="408172"/>
    <lineage>
        <taxon>unclassified sequences</taxon>
        <taxon>metagenomes</taxon>
        <taxon>ecological metagenomes</taxon>
    </lineage>
</organism>
<proteinExistence type="predicted"/>
<protein>
    <recommendedName>
        <fullName evidence="1">PilZ domain-containing protein</fullName>
    </recommendedName>
</protein>
<gene>
    <name evidence="2" type="ORF">METZ01_LOCUS363718</name>
</gene>
<sequence length="90" mass="9822">MGKTRDISLGGVCFRVSINPGIPTKIRGQAAQIRLILPAGEIVCDCVVIRVSSRAVALQFTNLQGTKTEKFLRAFLESQVTYLAKLSRLS</sequence>
<accession>A0A382SLT8</accession>
<dbReference type="GO" id="GO:0035438">
    <property type="term" value="F:cyclic-di-GMP binding"/>
    <property type="evidence" value="ECO:0007669"/>
    <property type="project" value="InterPro"/>
</dbReference>
<dbReference type="InterPro" id="IPR009875">
    <property type="entry name" value="PilZ_domain"/>
</dbReference>
<dbReference type="AlphaFoldDB" id="A0A382SLT8"/>
<dbReference type="EMBL" id="UINC01130049">
    <property type="protein sequence ID" value="SVD10864.1"/>
    <property type="molecule type" value="Genomic_DNA"/>
</dbReference>
<feature type="domain" description="PilZ" evidence="1">
    <location>
        <begin position="2"/>
        <end position="76"/>
    </location>
</feature>
<name>A0A382SLT8_9ZZZZ</name>
<evidence type="ECO:0000313" key="2">
    <source>
        <dbReference type="EMBL" id="SVD10864.1"/>
    </source>
</evidence>
<reference evidence="2" key="1">
    <citation type="submission" date="2018-05" db="EMBL/GenBank/DDBJ databases">
        <authorList>
            <person name="Lanie J.A."/>
            <person name="Ng W.-L."/>
            <person name="Kazmierczak K.M."/>
            <person name="Andrzejewski T.M."/>
            <person name="Davidsen T.M."/>
            <person name="Wayne K.J."/>
            <person name="Tettelin H."/>
            <person name="Glass J.I."/>
            <person name="Rusch D."/>
            <person name="Podicherti R."/>
            <person name="Tsui H.-C.T."/>
            <person name="Winkler M.E."/>
        </authorList>
    </citation>
    <scope>NUCLEOTIDE SEQUENCE</scope>
</reference>
<dbReference type="Pfam" id="PF07238">
    <property type="entry name" value="PilZ"/>
    <property type="match status" value="1"/>
</dbReference>
<evidence type="ECO:0000259" key="1">
    <source>
        <dbReference type="Pfam" id="PF07238"/>
    </source>
</evidence>
<dbReference type="Gene3D" id="2.40.10.220">
    <property type="entry name" value="predicted glycosyltransferase like domains"/>
    <property type="match status" value="1"/>
</dbReference>